<dbReference type="PANTHER" id="PTHR24123:SF33">
    <property type="entry name" value="PROTEIN HOS4"/>
    <property type="match status" value="1"/>
</dbReference>
<evidence type="ECO:0000256" key="1">
    <source>
        <dbReference type="ARBA" id="ARBA00022737"/>
    </source>
</evidence>
<dbReference type="EMBL" id="PXXK01000364">
    <property type="protein sequence ID" value="RFN45206.1"/>
    <property type="molecule type" value="Genomic_DNA"/>
</dbReference>
<evidence type="ECO:0000313" key="5">
    <source>
        <dbReference type="EMBL" id="RFN45206.1"/>
    </source>
</evidence>
<dbReference type="STRING" id="2594813.A0A395MBK8"/>
<feature type="repeat" description="ANK" evidence="3">
    <location>
        <begin position="603"/>
        <end position="635"/>
    </location>
</feature>
<protein>
    <recommendedName>
        <fullName evidence="4">Clr5 domain-containing protein</fullName>
    </recommendedName>
</protein>
<feature type="domain" description="Clr5" evidence="4">
    <location>
        <begin position="9"/>
        <end position="60"/>
    </location>
</feature>
<feature type="repeat" description="ANK" evidence="3">
    <location>
        <begin position="1008"/>
        <end position="1040"/>
    </location>
</feature>
<dbReference type="InterPro" id="IPR025676">
    <property type="entry name" value="Clr5_dom"/>
</dbReference>
<reference evidence="5 6" key="1">
    <citation type="journal article" date="2018" name="PLoS Pathog.">
        <title>Evolution of structural diversity of trichothecenes, a family of toxins produced by plant pathogenic and entomopathogenic fungi.</title>
        <authorList>
            <person name="Proctor R.H."/>
            <person name="McCormick S.P."/>
            <person name="Kim H.S."/>
            <person name="Cardoza R.E."/>
            <person name="Stanley A.M."/>
            <person name="Lindo L."/>
            <person name="Kelly A."/>
            <person name="Brown D.W."/>
            <person name="Lee T."/>
            <person name="Vaughan M.M."/>
            <person name="Alexander N.J."/>
            <person name="Busman M."/>
            <person name="Gutierrez S."/>
        </authorList>
    </citation>
    <scope>NUCLEOTIDE SEQUENCE [LARGE SCALE GENOMIC DNA]</scope>
    <source>
        <strain evidence="5 6">NRRL 13405</strain>
    </source>
</reference>
<feature type="repeat" description="ANK" evidence="3">
    <location>
        <begin position="973"/>
        <end position="1005"/>
    </location>
</feature>
<dbReference type="Proteomes" id="UP000265631">
    <property type="component" value="Unassembled WGS sequence"/>
</dbReference>
<evidence type="ECO:0000256" key="3">
    <source>
        <dbReference type="PROSITE-ProRule" id="PRU00023"/>
    </source>
</evidence>
<dbReference type="PROSITE" id="PS50088">
    <property type="entry name" value="ANK_REPEAT"/>
    <property type="match status" value="7"/>
</dbReference>
<dbReference type="InterPro" id="IPR002110">
    <property type="entry name" value="Ankyrin_rpt"/>
</dbReference>
<dbReference type="Pfam" id="PF12796">
    <property type="entry name" value="Ank_2"/>
    <property type="match status" value="3"/>
</dbReference>
<feature type="repeat" description="ANK" evidence="3">
    <location>
        <begin position="1043"/>
        <end position="1075"/>
    </location>
</feature>
<name>A0A395MBK8_9HYPO</name>
<dbReference type="SMART" id="SM00248">
    <property type="entry name" value="ANK"/>
    <property type="match status" value="15"/>
</dbReference>
<dbReference type="PROSITE" id="PS50297">
    <property type="entry name" value="ANK_REP_REGION"/>
    <property type="match status" value="6"/>
</dbReference>
<gene>
    <name evidence="5" type="ORF">FIE12Z_10557</name>
</gene>
<organism evidence="5 6">
    <name type="scientific">Fusarium flagelliforme</name>
    <dbReference type="NCBI Taxonomy" id="2675880"/>
    <lineage>
        <taxon>Eukaryota</taxon>
        <taxon>Fungi</taxon>
        <taxon>Dikarya</taxon>
        <taxon>Ascomycota</taxon>
        <taxon>Pezizomycotina</taxon>
        <taxon>Sordariomycetes</taxon>
        <taxon>Hypocreomycetidae</taxon>
        <taxon>Hypocreales</taxon>
        <taxon>Nectriaceae</taxon>
        <taxon>Fusarium</taxon>
        <taxon>Fusarium incarnatum-equiseti species complex</taxon>
    </lineage>
</organism>
<evidence type="ECO:0000313" key="6">
    <source>
        <dbReference type="Proteomes" id="UP000265631"/>
    </source>
</evidence>
<keyword evidence="6" id="KW-1185">Reference proteome</keyword>
<feature type="repeat" description="ANK" evidence="3">
    <location>
        <begin position="857"/>
        <end position="889"/>
    </location>
</feature>
<keyword evidence="1" id="KW-0677">Repeat</keyword>
<dbReference type="InterPro" id="IPR051165">
    <property type="entry name" value="Multifunctional_ANK_Repeat"/>
</dbReference>
<proteinExistence type="predicted"/>
<sequence>MSRAPRIPDPQWEVHKETIQSLYQNMSIKQIMGFMAENYQFHATEKQYVRKVTVIWKLRKNTKKEEWEQASALVLKRKAEGKLTQLTIHGKIIPDKKTNTWEVGSHLLSRIESVAVRTPPTLHRDITFFTLPWFDLQTQLRSHMLGNGLHPILDRTIASIHDPTASSLSTSRDQITMEGFVRSLLLSIKSRSTPKPDPDMTVPAMLESLDEQIPFSHRNKHSTELHTGQSDTLGPWSRLFLTMAFLSTNNRWQDETLIEFLELAISCGLLQDLKQVLSIKGPTIKLFSVALLSAALSMSQGRGFDFARYLLQQGVNPNSTDSNWTPLRRALAFRNKGAVRLLLDYGTDPFTPFPNLQPHNLSQMEIYDNESLAEVMVDIYPSLLWGRSLLRTPLSLAITSKDEVRVRQLLQAGADPNLFHPKDLSPLHVAVACGSTEMVDLLIEFGADPDLFCQTDTLEILKKTHGELFSSDSICTPLQYAVKDRLPAIVKRLLHVGADPNGTIHLAMPVHKINACYESDLNLTALQIAGKLDGSCIHAQKSTFGLFELLLQAGAGVDTRHRMQSTTLQYVCGNKTFGKDRNEMAKLLLERGADLNAPPAQLDGKTTLEAAAAVGNVDLVEFLLREGATFSNPTSILQLAVTSGCQKLVNFLIGHLPKANLSTLDVDDNWVEYLEAAARSGSGQLVDTILKKCSDKSTERFEKHVINAMEVAAGHNKSEALYRLLLSGVNPDADGRVYSILDEAIPDGEDSDTCFSLLMSRCATLQLDLDQPPPGKPTLLRKAIARQNMAVAQRLIVSGVNINRPSICIGGEKGKRLETPMAQAICCESCMEGDSDHVCPVDLLIINGADVDGLVDGSMTALLLALKLGQYDAVEKLLLHGANPNIRDLNTGMHAFDIALEEDYQEWPPFSTLKSLIDHGFQFNGQFSNETAIQELFKGPFIYEWSGDWQLVEFAKLLIDAGAEVNGTTTEKNPLTALQYAIDANHEELMVILLDAGADIHAPAFWKKGKTALQAACNAGNLELVRSLVEEGLDINAQPASHYGATALQFAAMQGHIDVAIFLLENGALINAPAALVKGRTALQGAAEHGRLDMIFLLLENDQDDGLEERCREAAEFAEKESRFEIAQILREYRKV</sequence>
<keyword evidence="2 3" id="KW-0040">ANK repeat</keyword>
<dbReference type="PANTHER" id="PTHR24123">
    <property type="entry name" value="ANKYRIN REPEAT-CONTAINING"/>
    <property type="match status" value="1"/>
</dbReference>
<dbReference type="Gene3D" id="1.25.40.20">
    <property type="entry name" value="Ankyrin repeat-containing domain"/>
    <property type="match status" value="3"/>
</dbReference>
<dbReference type="Pfam" id="PF13637">
    <property type="entry name" value="Ank_4"/>
    <property type="match status" value="1"/>
</dbReference>
<comment type="caution">
    <text evidence="5">The sequence shown here is derived from an EMBL/GenBank/DDBJ whole genome shotgun (WGS) entry which is preliminary data.</text>
</comment>
<dbReference type="SUPFAM" id="SSF48403">
    <property type="entry name" value="Ankyrin repeat"/>
    <property type="match status" value="3"/>
</dbReference>
<dbReference type="Pfam" id="PF00023">
    <property type="entry name" value="Ank"/>
    <property type="match status" value="2"/>
</dbReference>
<feature type="repeat" description="ANK" evidence="3">
    <location>
        <begin position="422"/>
        <end position="454"/>
    </location>
</feature>
<evidence type="ECO:0000259" key="4">
    <source>
        <dbReference type="Pfam" id="PF14420"/>
    </source>
</evidence>
<accession>A0A395MBK8</accession>
<dbReference type="InterPro" id="IPR036770">
    <property type="entry name" value="Ankyrin_rpt-contain_sf"/>
</dbReference>
<dbReference type="AlphaFoldDB" id="A0A395MBK8"/>
<dbReference type="Pfam" id="PF14420">
    <property type="entry name" value="Clr5"/>
    <property type="match status" value="1"/>
</dbReference>
<feature type="repeat" description="ANK" evidence="3">
    <location>
        <begin position="1078"/>
        <end position="1110"/>
    </location>
</feature>
<evidence type="ECO:0000256" key="2">
    <source>
        <dbReference type="ARBA" id="ARBA00023043"/>
    </source>
</evidence>